<dbReference type="InterPro" id="IPR058245">
    <property type="entry name" value="NreC/VraR/RcsB-like_REC"/>
</dbReference>
<feature type="domain" description="HTH luxR-type" evidence="4">
    <location>
        <begin position="142"/>
        <end position="207"/>
    </location>
</feature>
<evidence type="ECO:0000313" key="6">
    <source>
        <dbReference type="EMBL" id="MVT44781.1"/>
    </source>
</evidence>
<organism evidence="6 7">
    <name type="scientific">Chitinophaga oryziterrae</name>
    <dbReference type="NCBI Taxonomy" id="1031224"/>
    <lineage>
        <taxon>Bacteria</taxon>
        <taxon>Pseudomonadati</taxon>
        <taxon>Bacteroidota</taxon>
        <taxon>Chitinophagia</taxon>
        <taxon>Chitinophagales</taxon>
        <taxon>Chitinophagaceae</taxon>
        <taxon>Chitinophaga</taxon>
    </lineage>
</organism>
<sequence length="218" mass="24499">MKKFLIADSHSIVRTGITYLLKEEFLNIEIDACSNGNTVWEKIKTNSYDLAILDINMPGTDSINLLQNIFAFCPDLKILILTTSREEIYARIYLQLGVKGFINKDADDAEIRKAIITTLNNKKYLSPGMHVIQRLEATKRGPLSLFNRLSPRELEVMTHLLEGKNVSQIANLLCAHTSTIGTHKAKILQKLGVTNIIELKEFTQLFNHTGLGTTKLVS</sequence>
<dbReference type="RefSeq" id="WP_157303571.1">
    <property type="nucleotide sequence ID" value="NZ_BAAAZB010000005.1"/>
</dbReference>
<dbReference type="SUPFAM" id="SSF46894">
    <property type="entry name" value="C-terminal effector domain of the bipartite response regulators"/>
    <property type="match status" value="1"/>
</dbReference>
<dbReference type="InterPro" id="IPR011006">
    <property type="entry name" value="CheY-like_superfamily"/>
</dbReference>
<evidence type="ECO:0000259" key="5">
    <source>
        <dbReference type="PROSITE" id="PS50110"/>
    </source>
</evidence>
<keyword evidence="1 3" id="KW-0597">Phosphoprotein</keyword>
<gene>
    <name evidence="6" type="ORF">GO495_29580</name>
</gene>
<dbReference type="AlphaFoldDB" id="A0A6N8JK09"/>
<dbReference type="EMBL" id="WRXO01000013">
    <property type="protein sequence ID" value="MVT44781.1"/>
    <property type="molecule type" value="Genomic_DNA"/>
</dbReference>
<dbReference type="CDD" id="cd06170">
    <property type="entry name" value="LuxR_C_like"/>
    <property type="match status" value="1"/>
</dbReference>
<dbReference type="InterPro" id="IPR001789">
    <property type="entry name" value="Sig_transdc_resp-reg_receiver"/>
</dbReference>
<dbReference type="Pfam" id="PF00072">
    <property type="entry name" value="Response_reg"/>
    <property type="match status" value="1"/>
</dbReference>
<evidence type="ECO:0000256" key="2">
    <source>
        <dbReference type="ARBA" id="ARBA00023125"/>
    </source>
</evidence>
<dbReference type="Gene3D" id="3.40.50.2300">
    <property type="match status" value="1"/>
</dbReference>
<dbReference type="OrthoDB" id="1013073at2"/>
<dbReference type="GO" id="GO:0000160">
    <property type="term" value="P:phosphorelay signal transduction system"/>
    <property type="evidence" value="ECO:0007669"/>
    <property type="project" value="InterPro"/>
</dbReference>
<dbReference type="GO" id="GO:0003677">
    <property type="term" value="F:DNA binding"/>
    <property type="evidence" value="ECO:0007669"/>
    <property type="project" value="UniProtKB-KW"/>
</dbReference>
<dbReference type="SMART" id="SM00448">
    <property type="entry name" value="REC"/>
    <property type="match status" value="1"/>
</dbReference>
<accession>A0A6N8JK09</accession>
<keyword evidence="7" id="KW-1185">Reference proteome</keyword>
<dbReference type="InterPro" id="IPR000792">
    <property type="entry name" value="Tscrpt_reg_LuxR_C"/>
</dbReference>
<feature type="modified residue" description="4-aspartylphosphate" evidence="3">
    <location>
        <position position="54"/>
    </location>
</feature>
<evidence type="ECO:0000256" key="3">
    <source>
        <dbReference type="PROSITE-ProRule" id="PRU00169"/>
    </source>
</evidence>
<dbReference type="PROSITE" id="PS50043">
    <property type="entry name" value="HTH_LUXR_2"/>
    <property type="match status" value="1"/>
</dbReference>
<feature type="domain" description="Response regulatory" evidence="5">
    <location>
        <begin position="3"/>
        <end position="119"/>
    </location>
</feature>
<evidence type="ECO:0000313" key="7">
    <source>
        <dbReference type="Proteomes" id="UP000468388"/>
    </source>
</evidence>
<dbReference type="PRINTS" id="PR00038">
    <property type="entry name" value="HTHLUXR"/>
</dbReference>
<evidence type="ECO:0000259" key="4">
    <source>
        <dbReference type="PROSITE" id="PS50043"/>
    </source>
</evidence>
<keyword evidence="2" id="KW-0238">DNA-binding</keyword>
<dbReference type="PANTHER" id="PTHR43214">
    <property type="entry name" value="TWO-COMPONENT RESPONSE REGULATOR"/>
    <property type="match status" value="1"/>
</dbReference>
<dbReference type="GO" id="GO:0006355">
    <property type="term" value="P:regulation of DNA-templated transcription"/>
    <property type="evidence" value="ECO:0007669"/>
    <property type="project" value="InterPro"/>
</dbReference>
<dbReference type="PROSITE" id="PS50110">
    <property type="entry name" value="RESPONSE_REGULATORY"/>
    <property type="match status" value="1"/>
</dbReference>
<dbReference type="InterPro" id="IPR016032">
    <property type="entry name" value="Sig_transdc_resp-reg_C-effctor"/>
</dbReference>
<dbReference type="Pfam" id="PF00196">
    <property type="entry name" value="GerE"/>
    <property type="match status" value="1"/>
</dbReference>
<dbReference type="SUPFAM" id="SSF52172">
    <property type="entry name" value="CheY-like"/>
    <property type="match status" value="1"/>
</dbReference>
<protein>
    <submittedName>
        <fullName evidence="6">Response regulator</fullName>
    </submittedName>
</protein>
<comment type="caution">
    <text evidence="6">The sequence shown here is derived from an EMBL/GenBank/DDBJ whole genome shotgun (WGS) entry which is preliminary data.</text>
</comment>
<dbReference type="Proteomes" id="UP000468388">
    <property type="component" value="Unassembled WGS sequence"/>
</dbReference>
<dbReference type="CDD" id="cd17535">
    <property type="entry name" value="REC_NarL-like"/>
    <property type="match status" value="1"/>
</dbReference>
<name>A0A6N8JK09_9BACT</name>
<reference evidence="6 7" key="1">
    <citation type="submission" date="2019-12" db="EMBL/GenBank/DDBJ databases">
        <title>The draft genomic sequence of strain Chitinophaga oryziterrae JCM 16595.</title>
        <authorList>
            <person name="Zhang X."/>
        </authorList>
    </citation>
    <scope>NUCLEOTIDE SEQUENCE [LARGE SCALE GENOMIC DNA]</scope>
    <source>
        <strain evidence="6 7">JCM 16595</strain>
    </source>
</reference>
<dbReference type="SMART" id="SM00421">
    <property type="entry name" value="HTH_LUXR"/>
    <property type="match status" value="1"/>
</dbReference>
<evidence type="ECO:0000256" key="1">
    <source>
        <dbReference type="ARBA" id="ARBA00022553"/>
    </source>
</evidence>
<dbReference type="InterPro" id="IPR039420">
    <property type="entry name" value="WalR-like"/>
</dbReference>
<dbReference type="PANTHER" id="PTHR43214:SF17">
    <property type="entry name" value="TRANSCRIPTIONAL REGULATORY PROTEIN RCSB"/>
    <property type="match status" value="1"/>
</dbReference>
<proteinExistence type="predicted"/>